<evidence type="ECO:0000313" key="4">
    <source>
        <dbReference type="Ensembl" id="ENSJJAP00000010384.1"/>
    </source>
</evidence>
<evidence type="ECO:0000256" key="2">
    <source>
        <dbReference type="SAM" id="Phobius"/>
    </source>
</evidence>
<dbReference type="PANTHER" id="PTHR15028:SF6">
    <property type="entry name" value="B-CELL DIFFERENTIATION ANTIGEN CD72"/>
    <property type="match status" value="1"/>
</dbReference>
<dbReference type="Proteomes" id="UP000694385">
    <property type="component" value="Unassembled WGS sequence"/>
</dbReference>
<dbReference type="InterPro" id="IPR016186">
    <property type="entry name" value="C-type_lectin-like/link_sf"/>
</dbReference>
<dbReference type="Gene3D" id="3.10.100.10">
    <property type="entry name" value="Mannose-Binding Protein A, subunit A"/>
    <property type="match status" value="1"/>
</dbReference>
<dbReference type="GeneTree" id="ENSGT00390000003668"/>
<dbReference type="InterPro" id="IPR016187">
    <property type="entry name" value="CTDL_fold"/>
</dbReference>
<reference evidence="4" key="2">
    <citation type="submission" date="2025-09" db="UniProtKB">
        <authorList>
            <consortium name="Ensembl"/>
        </authorList>
    </citation>
    <scope>IDENTIFICATION</scope>
</reference>
<feature type="compositionally biased region" description="Low complexity" evidence="1">
    <location>
        <begin position="44"/>
        <end position="66"/>
    </location>
</feature>
<dbReference type="GO" id="GO:0004888">
    <property type="term" value="F:transmembrane signaling receptor activity"/>
    <property type="evidence" value="ECO:0007669"/>
    <property type="project" value="Ensembl"/>
</dbReference>
<dbReference type="OMA" id="NWEDSQR"/>
<name>A0A8C5KL74_JACJA</name>
<keyword evidence="5" id="KW-1185">Reference proteome</keyword>
<feature type="transmembrane region" description="Helical" evidence="2">
    <location>
        <begin position="95"/>
        <end position="118"/>
    </location>
</feature>
<feature type="region of interest" description="Disordered" evidence="1">
    <location>
        <begin position="156"/>
        <end position="185"/>
    </location>
</feature>
<dbReference type="SMART" id="SM00034">
    <property type="entry name" value="CLECT"/>
    <property type="match status" value="1"/>
</dbReference>
<evidence type="ECO:0000256" key="1">
    <source>
        <dbReference type="SAM" id="MobiDB-lite"/>
    </source>
</evidence>
<dbReference type="GO" id="GO:0050859">
    <property type="term" value="P:negative regulation of B cell receptor signaling pathway"/>
    <property type="evidence" value="ECO:0007669"/>
    <property type="project" value="Ensembl"/>
</dbReference>
<evidence type="ECO:0000313" key="5">
    <source>
        <dbReference type="Proteomes" id="UP000694385"/>
    </source>
</evidence>
<reference evidence="4" key="1">
    <citation type="submission" date="2025-08" db="UniProtKB">
        <authorList>
            <consortium name="Ensembl"/>
        </authorList>
    </citation>
    <scope>IDENTIFICATION</scope>
</reference>
<sequence length="353" mass="39428">MAEAVTYADLKFVKAPLKTSVSNPLGQDSESYEDGELTYENIQVPSAPGGPSAPVASSGLASSGLGDKTGLTPERPTRPWSSGTAPARPTICLQYFLLGLLLTCLLLGVAAICLGVRYMQTSQQLQQMTRVLEATNSSLRQQLRLKITQLGQKEEDLQGSRRELAQSQEALQEEQRAHQNTEGQLQTCQLEGEKTRETLRREKEQRRNLDERLRSMQDTLKGYSKCSSPDTCCPLGWVLYKKSCLYVSSTKKSWEDSEKHCSSLSAGLFTFGETHQYYEELHSILREELLNDVAYWTGIQKNYSSYYSRHQSSRCLQIQVSWTLSAGWSECGSLHPCICQRDVSTFPDGATLP</sequence>
<evidence type="ECO:0000259" key="3">
    <source>
        <dbReference type="SMART" id="SM00034"/>
    </source>
</evidence>
<keyword evidence="2" id="KW-0812">Transmembrane</keyword>
<dbReference type="AlphaFoldDB" id="A0A8C5KL74"/>
<protein>
    <submittedName>
        <fullName evidence="4">CD72 antigen</fullName>
    </submittedName>
</protein>
<gene>
    <name evidence="4" type="primary">Cd72</name>
</gene>
<feature type="region of interest" description="Disordered" evidence="1">
    <location>
        <begin position="42"/>
        <end position="84"/>
    </location>
</feature>
<feature type="domain" description="C-type lectin" evidence="3">
    <location>
        <begin position="233"/>
        <end position="340"/>
    </location>
</feature>
<dbReference type="GO" id="GO:0005886">
    <property type="term" value="C:plasma membrane"/>
    <property type="evidence" value="ECO:0007669"/>
    <property type="project" value="Ensembl"/>
</dbReference>
<dbReference type="Ensembl" id="ENSJJAT00000016841.1">
    <property type="protein sequence ID" value="ENSJJAP00000010384.1"/>
    <property type="gene ID" value="ENSJJAG00000013979.1"/>
</dbReference>
<keyword evidence="2" id="KW-0472">Membrane</keyword>
<dbReference type="SUPFAM" id="SSF56436">
    <property type="entry name" value="C-type lectin-like"/>
    <property type="match status" value="1"/>
</dbReference>
<dbReference type="InterPro" id="IPR039689">
    <property type="entry name" value="CD72"/>
</dbReference>
<accession>A0A8C5KL74</accession>
<organism evidence="4 5">
    <name type="scientific">Jaculus jaculus</name>
    <name type="common">Lesser Egyptian jerboa</name>
    <dbReference type="NCBI Taxonomy" id="51337"/>
    <lineage>
        <taxon>Eukaryota</taxon>
        <taxon>Metazoa</taxon>
        <taxon>Chordata</taxon>
        <taxon>Craniata</taxon>
        <taxon>Vertebrata</taxon>
        <taxon>Euteleostomi</taxon>
        <taxon>Mammalia</taxon>
        <taxon>Eutheria</taxon>
        <taxon>Euarchontoglires</taxon>
        <taxon>Glires</taxon>
        <taxon>Rodentia</taxon>
        <taxon>Myomorpha</taxon>
        <taxon>Dipodoidea</taxon>
        <taxon>Dipodidae</taxon>
        <taxon>Dipodinae</taxon>
        <taxon>Jaculus</taxon>
    </lineage>
</organism>
<dbReference type="PANTHER" id="PTHR15028">
    <property type="entry name" value="CD72-RELATED"/>
    <property type="match status" value="1"/>
</dbReference>
<dbReference type="InterPro" id="IPR001304">
    <property type="entry name" value="C-type_lectin-like"/>
</dbReference>
<keyword evidence="2" id="KW-1133">Transmembrane helix</keyword>
<proteinExistence type="predicted"/>